<dbReference type="PATRIC" id="fig|270351.10.peg.4640"/>
<evidence type="ECO:0000256" key="2">
    <source>
        <dbReference type="ARBA" id="ARBA00023015"/>
    </source>
</evidence>
<reference evidence="6 7" key="1">
    <citation type="journal article" date="2015" name="Genome Announc.">
        <title>Complete Genome Sequence of Methylobacterium aquaticum Strain 22A, Isolated from Racomitrium japonicum Moss.</title>
        <authorList>
            <person name="Tani A."/>
            <person name="Ogura Y."/>
            <person name="Hayashi T."/>
            <person name="Kimbara K."/>
        </authorList>
    </citation>
    <scope>NUCLEOTIDE SEQUENCE [LARGE SCALE GENOMIC DNA]</scope>
    <source>
        <strain evidence="6 7">MA-22A</strain>
    </source>
</reference>
<evidence type="ECO:0000259" key="5">
    <source>
        <dbReference type="PROSITE" id="PS50931"/>
    </source>
</evidence>
<dbReference type="InterPro" id="IPR005119">
    <property type="entry name" value="LysR_subst-bd"/>
</dbReference>
<proteinExistence type="inferred from homology"/>
<dbReference type="EMBL" id="AP014704">
    <property type="protein sequence ID" value="BAQ47762.1"/>
    <property type="molecule type" value="Genomic_DNA"/>
</dbReference>
<evidence type="ECO:0000256" key="4">
    <source>
        <dbReference type="ARBA" id="ARBA00023163"/>
    </source>
</evidence>
<dbReference type="Pfam" id="PF00126">
    <property type="entry name" value="HTH_1"/>
    <property type="match status" value="1"/>
</dbReference>
<dbReference type="Gene3D" id="3.40.190.290">
    <property type="match status" value="1"/>
</dbReference>
<organism evidence="6 7">
    <name type="scientific">Methylobacterium aquaticum</name>
    <dbReference type="NCBI Taxonomy" id="270351"/>
    <lineage>
        <taxon>Bacteria</taxon>
        <taxon>Pseudomonadati</taxon>
        <taxon>Pseudomonadota</taxon>
        <taxon>Alphaproteobacteria</taxon>
        <taxon>Hyphomicrobiales</taxon>
        <taxon>Methylobacteriaceae</taxon>
        <taxon>Methylobacterium</taxon>
    </lineage>
</organism>
<dbReference type="Pfam" id="PF03466">
    <property type="entry name" value="LysR_substrate"/>
    <property type="match status" value="1"/>
</dbReference>
<dbReference type="SUPFAM" id="SSF53850">
    <property type="entry name" value="Periplasmic binding protein-like II"/>
    <property type="match status" value="1"/>
</dbReference>
<accession>A0A0C6FL02</accession>
<evidence type="ECO:0000256" key="3">
    <source>
        <dbReference type="ARBA" id="ARBA00023125"/>
    </source>
</evidence>
<protein>
    <submittedName>
        <fullName evidence="6">Transcriptional regulator, LysR family</fullName>
    </submittedName>
</protein>
<comment type="similarity">
    <text evidence="1">Belongs to the LysR transcriptional regulatory family.</text>
</comment>
<name>A0A0C6FL02_9HYPH</name>
<dbReference type="GO" id="GO:0003700">
    <property type="term" value="F:DNA-binding transcription factor activity"/>
    <property type="evidence" value="ECO:0007669"/>
    <property type="project" value="InterPro"/>
</dbReference>
<dbReference type="Proteomes" id="UP000061432">
    <property type="component" value="Chromosome"/>
</dbReference>
<dbReference type="RefSeq" id="WP_060848642.1">
    <property type="nucleotide sequence ID" value="NZ_AP014704.1"/>
</dbReference>
<evidence type="ECO:0000313" key="6">
    <source>
        <dbReference type="EMBL" id="BAQ47762.1"/>
    </source>
</evidence>
<dbReference type="STRING" id="270351.Maq22A_c24145"/>
<dbReference type="PANTHER" id="PTHR30419:SF2">
    <property type="entry name" value="LYSR FAMILY TRANSCRIPTIONAL REGULATOR"/>
    <property type="match status" value="1"/>
</dbReference>
<sequence length="317" mass="33319">MHFDLVDLSLFRHVVEAGSITHGANRANLALAAASHRIRTMEASLGAALLVRARLGVTPTPAGRTLLAHARQILGNVERLQGDLAAFAGGAAGQIRVLSNTNALTEFLPEVLSAYLARHPGVSVDIEERLSDEIVGLVAEGAADLGLVAGTVETGSLETYPFRRDRFVLVVAAGHPLAARPSVPFAEVLGHDLVGLDRASALTRFLAAKAGRSGQPLRLRVQLRGFDAVCRLVECGVGLGIVPETTARRAARTMAIAPVALDDPWAVRDLTICVRDLAALPPFAQDFVADLRLPGASADFAEAVAGSAPKICDTTRT</sequence>
<dbReference type="PANTHER" id="PTHR30419">
    <property type="entry name" value="HTH-TYPE TRANSCRIPTIONAL REGULATOR YBHD"/>
    <property type="match status" value="1"/>
</dbReference>
<dbReference type="KEGG" id="maqu:Maq22A_c24145"/>
<keyword evidence="2" id="KW-0805">Transcription regulation</keyword>
<gene>
    <name evidence="6" type="primary">lysR</name>
    <name evidence="6" type="ORF">Maq22A_c24145</name>
</gene>
<dbReference type="GO" id="GO:0003677">
    <property type="term" value="F:DNA binding"/>
    <property type="evidence" value="ECO:0007669"/>
    <property type="project" value="UniProtKB-KW"/>
</dbReference>
<dbReference type="PROSITE" id="PS50931">
    <property type="entry name" value="HTH_LYSR"/>
    <property type="match status" value="1"/>
</dbReference>
<feature type="domain" description="HTH lysR-type" evidence="5">
    <location>
        <begin position="3"/>
        <end position="60"/>
    </location>
</feature>
<dbReference type="AlphaFoldDB" id="A0A0C6FL02"/>
<dbReference type="InterPro" id="IPR036390">
    <property type="entry name" value="WH_DNA-bd_sf"/>
</dbReference>
<dbReference type="InterPro" id="IPR050950">
    <property type="entry name" value="HTH-type_LysR_regulators"/>
</dbReference>
<evidence type="ECO:0000313" key="7">
    <source>
        <dbReference type="Proteomes" id="UP000061432"/>
    </source>
</evidence>
<reference evidence="7" key="2">
    <citation type="submission" date="2015-01" db="EMBL/GenBank/DDBJ databases">
        <title>Complete genome sequence of Methylobacterium aquaticum strain 22A.</title>
        <authorList>
            <person name="Tani A."/>
            <person name="Ogura Y."/>
            <person name="Hayashi T."/>
        </authorList>
    </citation>
    <scope>NUCLEOTIDE SEQUENCE [LARGE SCALE GENOMIC DNA]</scope>
    <source>
        <strain evidence="7">MA-22A</strain>
    </source>
</reference>
<dbReference type="InterPro" id="IPR000847">
    <property type="entry name" value="LysR_HTH_N"/>
</dbReference>
<evidence type="ECO:0000256" key="1">
    <source>
        <dbReference type="ARBA" id="ARBA00009437"/>
    </source>
</evidence>
<dbReference type="SUPFAM" id="SSF46785">
    <property type="entry name" value="Winged helix' DNA-binding domain"/>
    <property type="match status" value="1"/>
</dbReference>
<dbReference type="GO" id="GO:0005829">
    <property type="term" value="C:cytosol"/>
    <property type="evidence" value="ECO:0007669"/>
    <property type="project" value="TreeGrafter"/>
</dbReference>
<keyword evidence="4" id="KW-0804">Transcription</keyword>
<dbReference type="Gene3D" id="1.10.10.10">
    <property type="entry name" value="Winged helix-like DNA-binding domain superfamily/Winged helix DNA-binding domain"/>
    <property type="match status" value="1"/>
</dbReference>
<dbReference type="OrthoDB" id="9785974at2"/>
<dbReference type="CDD" id="cd08421">
    <property type="entry name" value="PBP2_LTTR_like_1"/>
    <property type="match status" value="1"/>
</dbReference>
<dbReference type="InterPro" id="IPR036388">
    <property type="entry name" value="WH-like_DNA-bd_sf"/>
</dbReference>
<keyword evidence="3" id="KW-0238">DNA-binding</keyword>